<evidence type="ECO:0000313" key="4">
    <source>
        <dbReference type="Proteomes" id="UP000295764"/>
    </source>
</evidence>
<dbReference type="InterPro" id="IPR001584">
    <property type="entry name" value="Integrase_cat-core"/>
</dbReference>
<dbReference type="InterPro" id="IPR036397">
    <property type="entry name" value="RNaseH_sf"/>
</dbReference>
<protein>
    <submittedName>
        <fullName evidence="3">Integrase-like protein</fullName>
    </submittedName>
</protein>
<proteinExistence type="predicted"/>
<evidence type="ECO:0000256" key="1">
    <source>
        <dbReference type="SAM" id="MobiDB-lite"/>
    </source>
</evidence>
<dbReference type="InterPro" id="IPR012337">
    <property type="entry name" value="RNaseH-like_sf"/>
</dbReference>
<accession>A0A4V3BKW6</accession>
<dbReference type="RefSeq" id="WP_166645674.1">
    <property type="nucleotide sequence ID" value="NZ_SNVW01000005.1"/>
</dbReference>
<comment type="caution">
    <text evidence="3">The sequence shown here is derived from an EMBL/GenBank/DDBJ whole genome shotgun (WGS) entry which is preliminary data.</text>
</comment>
<feature type="domain" description="Integrase catalytic" evidence="2">
    <location>
        <begin position="259"/>
        <end position="480"/>
    </location>
</feature>
<dbReference type="SUPFAM" id="SSF53098">
    <property type="entry name" value="Ribonuclease H-like"/>
    <property type="match status" value="1"/>
</dbReference>
<evidence type="ECO:0000313" key="3">
    <source>
        <dbReference type="EMBL" id="TDN44402.1"/>
    </source>
</evidence>
<dbReference type="Gene3D" id="3.30.420.10">
    <property type="entry name" value="Ribonuclease H-like superfamily/Ribonuclease H"/>
    <property type="match status" value="1"/>
</dbReference>
<reference evidence="3 4" key="1">
    <citation type="submission" date="2019-03" db="EMBL/GenBank/DDBJ databases">
        <title>Genomic analyses of the natural microbiome of Caenorhabditis elegans.</title>
        <authorList>
            <person name="Samuel B."/>
        </authorList>
    </citation>
    <scope>NUCLEOTIDE SEQUENCE [LARGE SCALE GENOMIC DNA]</scope>
    <source>
        <strain evidence="3 4">JUb65</strain>
    </source>
</reference>
<dbReference type="AlphaFoldDB" id="A0A4V3BKW6"/>
<dbReference type="GO" id="GO:0003676">
    <property type="term" value="F:nucleic acid binding"/>
    <property type="evidence" value="ECO:0007669"/>
    <property type="project" value="InterPro"/>
</dbReference>
<dbReference type="GO" id="GO:0015074">
    <property type="term" value="P:DNA integration"/>
    <property type="evidence" value="ECO:0007669"/>
    <property type="project" value="InterPro"/>
</dbReference>
<feature type="region of interest" description="Disordered" evidence="1">
    <location>
        <begin position="236"/>
        <end position="264"/>
    </location>
</feature>
<dbReference type="Proteomes" id="UP000295764">
    <property type="component" value="Unassembled WGS sequence"/>
</dbReference>
<evidence type="ECO:0000259" key="2">
    <source>
        <dbReference type="PROSITE" id="PS50994"/>
    </source>
</evidence>
<dbReference type="EMBL" id="SNVW01000005">
    <property type="protein sequence ID" value="TDN44402.1"/>
    <property type="molecule type" value="Genomic_DNA"/>
</dbReference>
<dbReference type="PROSITE" id="PS50994">
    <property type="entry name" value="INTEGRASE"/>
    <property type="match status" value="1"/>
</dbReference>
<sequence length="681" mass="78250">MTKDSEWVARLRVGMPVVFDGELVFVRSWADGWVQFVDAANRLVTPRPLRAVAKALASPGNPPPVSMRLHNLESHLSERALDKRDDHRALIRFIDSGIAPWQGAEEAPTRDVDPKIIRVDQKRLAAVARRIAEHDEVSYEAARKRIRRALQREAAGPAATVDGRFIRERSLGRNTDIPELVERFLLERVFDPALHTQTQYLEFRLWMTQNATDVKESPSERTFYRLVGRLHKRMPHLKTKSKTKHGTEQAPKQSFAPRHPERPGSLWQIDATTSNVMVWDPKDRSGKGRCYRVTLVKIIDSATRMIVGRSITEHASGVGAVLALADAFASMVDDRETVTVDGRVYPRPFVGLPRALTRWPIPPRRLITDNGKDFLSAFHVAQLARLGCEVEFARIRDPRAKALIERSFLSYKTEFEEFCAGYVGGSTDERGLDTEALLTWEQLWERDQQWTDLYNFREHRGLRAELGRRISPYQRWAELVGETGFVEMPKWENEWIRFLPTFTSKLRKYGITRRQEVFNAPILETLLRTPGATRDGNYTFHYNPSDLRQVYCFDPDGAAWEVPWVLRTEDTPRFSDHSLTAFAEQTGDLTMRRFEYQDRILQLLIQWRADDALLRANRSELSRTDEMTAAAYRRLQSLDSGTVIPSDMDYDLETILDEAGNGGDDDFDDLDELDDLFGRFA</sequence>
<organism evidence="3 4">
    <name type="scientific">Curtobacterium flaccumfaciens</name>
    <dbReference type="NCBI Taxonomy" id="2035"/>
    <lineage>
        <taxon>Bacteria</taxon>
        <taxon>Bacillati</taxon>
        <taxon>Actinomycetota</taxon>
        <taxon>Actinomycetes</taxon>
        <taxon>Micrococcales</taxon>
        <taxon>Microbacteriaceae</taxon>
        <taxon>Curtobacterium</taxon>
    </lineage>
</organism>
<gene>
    <name evidence="3" type="ORF">EDF64_105237</name>
</gene>
<name>A0A4V3BKW6_9MICO</name>